<dbReference type="HAMAP" id="MF_01966">
    <property type="entry name" value="NADHX_epimerase"/>
    <property type="match status" value="1"/>
</dbReference>
<feature type="binding site" evidence="18">
    <location>
        <position position="119"/>
    </location>
    <ligand>
        <name>K(+)</name>
        <dbReference type="ChEBI" id="CHEBI:29103"/>
    </ligand>
</feature>
<evidence type="ECO:0000256" key="12">
    <source>
        <dbReference type="ARBA" id="ARBA00023239"/>
    </source>
</evidence>
<feature type="domain" description="YjeF N-terminal" evidence="21">
    <location>
        <begin position="16"/>
        <end position="209"/>
    </location>
</feature>
<proteinExistence type="inferred from homology"/>
<evidence type="ECO:0000256" key="14">
    <source>
        <dbReference type="ARBA" id="ARBA00025153"/>
    </source>
</evidence>
<dbReference type="EMBL" id="JBBGZA010000001">
    <property type="protein sequence ID" value="MEJ5094993.1"/>
    <property type="molecule type" value="Genomic_DNA"/>
</dbReference>
<dbReference type="PROSITE" id="PS51385">
    <property type="entry name" value="YJEF_N"/>
    <property type="match status" value="1"/>
</dbReference>
<evidence type="ECO:0000256" key="6">
    <source>
        <dbReference type="ARBA" id="ARBA00022741"/>
    </source>
</evidence>
<evidence type="ECO:0000256" key="4">
    <source>
        <dbReference type="ARBA" id="ARBA00009524"/>
    </source>
</evidence>
<dbReference type="PANTHER" id="PTHR12592">
    <property type="entry name" value="ATP-DEPENDENT (S)-NAD(P)H-HYDRATE DEHYDRATASE FAMILY MEMBER"/>
    <property type="match status" value="1"/>
</dbReference>
<accession>A0ABU8Q5H3</accession>
<keyword evidence="12 17" id="KW-0456">Lyase</keyword>
<dbReference type="Proteomes" id="UP001380365">
    <property type="component" value="Unassembled WGS sequence"/>
</dbReference>
<dbReference type="InterPro" id="IPR004443">
    <property type="entry name" value="YjeF_N_dom"/>
</dbReference>
<evidence type="ECO:0000256" key="18">
    <source>
        <dbReference type="HAMAP-Rule" id="MF_01966"/>
    </source>
</evidence>
<comment type="catalytic activity">
    <reaction evidence="15 17 19">
        <text>(6S)-NADHX + ADP = AMP + phosphate + NADH + H(+)</text>
        <dbReference type="Rhea" id="RHEA:32223"/>
        <dbReference type="ChEBI" id="CHEBI:15378"/>
        <dbReference type="ChEBI" id="CHEBI:43474"/>
        <dbReference type="ChEBI" id="CHEBI:57945"/>
        <dbReference type="ChEBI" id="CHEBI:64074"/>
        <dbReference type="ChEBI" id="CHEBI:456215"/>
        <dbReference type="ChEBI" id="CHEBI:456216"/>
        <dbReference type="EC" id="4.2.1.136"/>
    </reaction>
</comment>
<dbReference type="HAMAP" id="MF_01965">
    <property type="entry name" value="NADHX_dehydratase"/>
    <property type="match status" value="1"/>
</dbReference>
<dbReference type="EC" id="5.1.99.6" evidence="19"/>
<comment type="catalytic activity">
    <reaction evidence="1 18 19">
        <text>(6R)-NADHX = (6S)-NADHX</text>
        <dbReference type="Rhea" id="RHEA:32215"/>
        <dbReference type="ChEBI" id="CHEBI:64074"/>
        <dbReference type="ChEBI" id="CHEBI:64075"/>
        <dbReference type="EC" id="5.1.99.6"/>
    </reaction>
</comment>
<protein>
    <recommendedName>
        <fullName evidence="19">Bifunctional NAD(P)H-hydrate repair enzyme</fullName>
    </recommendedName>
    <alternativeName>
        <fullName evidence="19">Nicotinamide nucleotide repair protein</fullName>
    </alternativeName>
    <domain>
        <recommendedName>
            <fullName evidence="19">ADP-dependent (S)-NAD(P)H-hydrate dehydratase</fullName>
            <ecNumber evidence="19">4.2.1.136</ecNumber>
        </recommendedName>
        <alternativeName>
            <fullName evidence="19">ADP-dependent NAD(P)HX dehydratase</fullName>
        </alternativeName>
    </domain>
    <domain>
        <recommendedName>
            <fullName evidence="19">NAD(P)H-hydrate epimerase</fullName>
            <ecNumber evidence="19">5.1.99.6</ecNumber>
        </recommendedName>
    </domain>
</protein>
<reference evidence="22 23" key="1">
    <citation type="submission" date="2023-12" db="EMBL/GenBank/DDBJ databases">
        <title>Gut-associated functions are favored during microbiome assembly across C. elegans life.</title>
        <authorList>
            <person name="Zimmermann J."/>
        </authorList>
    </citation>
    <scope>NUCLEOTIDE SEQUENCE [LARGE SCALE GENOMIC DNA]</scope>
    <source>
        <strain evidence="22 23">JUb134</strain>
    </source>
</reference>
<evidence type="ECO:0000256" key="2">
    <source>
        <dbReference type="ARBA" id="ARBA00000909"/>
    </source>
</evidence>
<evidence type="ECO:0000256" key="13">
    <source>
        <dbReference type="ARBA" id="ARBA00023268"/>
    </source>
</evidence>
<dbReference type="InterPro" id="IPR036652">
    <property type="entry name" value="YjeF_N_dom_sf"/>
</dbReference>
<feature type="binding site" evidence="17">
    <location>
        <position position="352"/>
    </location>
    <ligand>
        <name>(6S)-NADPHX</name>
        <dbReference type="ChEBI" id="CHEBI:64076"/>
    </ligand>
</feature>
<evidence type="ECO:0000256" key="5">
    <source>
        <dbReference type="ARBA" id="ARBA00022723"/>
    </source>
</evidence>
<evidence type="ECO:0000256" key="11">
    <source>
        <dbReference type="ARBA" id="ARBA00023235"/>
    </source>
</evidence>
<evidence type="ECO:0000259" key="21">
    <source>
        <dbReference type="PROSITE" id="PS51385"/>
    </source>
</evidence>
<comment type="similarity">
    <text evidence="4 19">In the C-terminal section; belongs to the NnrD/CARKD family.</text>
</comment>
<dbReference type="CDD" id="cd01171">
    <property type="entry name" value="YXKO-related"/>
    <property type="match status" value="1"/>
</dbReference>
<dbReference type="NCBIfam" id="TIGR00197">
    <property type="entry name" value="yjeF_nterm"/>
    <property type="match status" value="1"/>
</dbReference>
<comment type="caution">
    <text evidence="22">The sequence shown here is derived from an EMBL/GenBank/DDBJ whole genome shotgun (WGS) entry which is preliminary data.</text>
</comment>
<dbReference type="InterPro" id="IPR030677">
    <property type="entry name" value="Nnr"/>
</dbReference>
<comment type="cofactor">
    <cofactor evidence="17">
        <name>Mg(2+)</name>
        <dbReference type="ChEBI" id="CHEBI:18420"/>
    </cofactor>
</comment>
<keyword evidence="13" id="KW-0511">Multifunctional enzyme</keyword>
<sequence length="465" mass="46484">MRILPSGAPILRADEMRAAEQRCFGAGVSQSELMERASLAVAREVARLGAGQPALVLAGPGNNGGDAYGVARLLRGWGHDVAVAAIGRPTSGAAAANAAAWQGKVESLEQVSARPVLVDGLFGTGMSCALDAPVAAHLARLVAAASVSVAIDIPSGIETDTGLDLGAPDGITATVALGALKPAHLLGAGVSKCGHVLLADIGVEPGAIWSSIARPRLQAPEPQAHKYDRGLVVVVAGSMAGASRLAARAALHGGAGYVILAAPEPATGGPDAIVQRTIEGRDALAELLTDPRIGAVVIGPGLGRDEAAKDLLEAAIGCERDLVIDGDALSLLGEAAAERLRTRKAATLLTPHAGEFARMFDAAGSKIEATLAAARNSGATVIHKGADTVIAWAGGKAVVASAASSWLSTAGTGDVLAGLVAARHAAGGSADEAVWLHSRAARLAGPAFAADDLIGRIPVAMGECL</sequence>
<feature type="binding site" evidence="17">
    <location>
        <position position="301"/>
    </location>
    <ligand>
        <name>(6S)-NADPHX</name>
        <dbReference type="ChEBI" id="CHEBI:64076"/>
    </ligand>
</feature>
<dbReference type="InterPro" id="IPR000631">
    <property type="entry name" value="CARKD"/>
</dbReference>
<evidence type="ECO:0000256" key="10">
    <source>
        <dbReference type="ARBA" id="ARBA00023027"/>
    </source>
</evidence>
<keyword evidence="10 17" id="KW-0520">NAD</keyword>
<evidence type="ECO:0000256" key="8">
    <source>
        <dbReference type="ARBA" id="ARBA00022857"/>
    </source>
</evidence>
<comment type="subunit">
    <text evidence="17">Homotetramer.</text>
</comment>
<comment type="similarity">
    <text evidence="17">Belongs to the NnrD/CARKD family.</text>
</comment>
<dbReference type="PANTHER" id="PTHR12592:SF0">
    <property type="entry name" value="ATP-DEPENDENT (S)-NAD(P)H-HYDRATE DEHYDRATASE"/>
    <property type="match status" value="1"/>
</dbReference>
<dbReference type="PROSITE" id="PS01049">
    <property type="entry name" value="YJEF_C_1"/>
    <property type="match status" value="1"/>
</dbReference>
<evidence type="ECO:0000256" key="9">
    <source>
        <dbReference type="ARBA" id="ARBA00022958"/>
    </source>
</evidence>
<comment type="similarity">
    <text evidence="18">Belongs to the NnrE/AIBP family.</text>
</comment>
<dbReference type="SUPFAM" id="SSF53613">
    <property type="entry name" value="Ribokinase-like"/>
    <property type="match status" value="1"/>
</dbReference>
<feature type="binding site" evidence="17">
    <location>
        <begin position="384"/>
        <end position="388"/>
    </location>
    <ligand>
        <name>AMP</name>
        <dbReference type="ChEBI" id="CHEBI:456215"/>
    </ligand>
</feature>
<feature type="binding site" evidence="18">
    <location>
        <begin position="62"/>
        <end position="66"/>
    </location>
    <ligand>
        <name>(6S)-NADPHX</name>
        <dbReference type="ChEBI" id="CHEBI:64076"/>
    </ligand>
</feature>
<comment type="similarity">
    <text evidence="3 19">In the N-terminal section; belongs to the NnrE/AIBP family.</text>
</comment>
<evidence type="ECO:0000259" key="20">
    <source>
        <dbReference type="PROSITE" id="PS51383"/>
    </source>
</evidence>
<feature type="binding site" evidence="18">
    <location>
        <position position="155"/>
    </location>
    <ligand>
        <name>K(+)</name>
        <dbReference type="ChEBI" id="CHEBI:29103"/>
    </ligand>
</feature>
<evidence type="ECO:0000256" key="16">
    <source>
        <dbReference type="ARBA" id="ARBA00049209"/>
    </source>
</evidence>
<dbReference type="SUPFAM" id="SSF64153">
    <property type="entry name" value="YjeF N-terminal domain-like"/>
    <property type="match status" value="1"/>
</dbReference>
<feature type="binding site" evidence="18">
    <location>
        <position position="152"/>
    </location>
    <ligand>
        <name>(6S)-NADPHX</name>
        <dbReference type="ChEBI" id="CHEBI:64076"/>
    </ligand>
</feature>
<dbReference type="PIRSF" id="PIRSF017184">
    <property type="entry name" value="Nnr"/>
    <property type="match status" value="1"/>
</dbReference>
<keyword evidence="9 18" id="KW-0630">Potassium</keyword>
<keyword evidence="7 17" id="KW-0067">ATP-binding</keyword>
<feature type="domain" description="YjeF C-terminal" evidence="20">
    <location>
        <begin position="209"/>
        <end position="464"/>
    </location>
</feature>
<evidence type="ECO:0000256" key="17">
    <source>
        <dbReference type="HAMAP-Rule" id="MF_01965"/>
    </source>
</evidence>
<dbReference type="EC" id="4.2.1.136" evidence="19"/>
<comment type="function">
    <text evidence="17">Catalyzes the dehydration of the S-form of NAD(P)HX at the expense of ADP, which is converted to AMP. Together with NAD(P)HX epimerase, which catalyzes the epimerization of the S- and R-forms, the enzyme allows the repair of both epimers of NAD(P)HX, a damaged form of NAD(P)H that is a result of enzymatic or heat-dependent hydration.</text>
</comment>
<comment type="catalytic activity">
    <reaction evidence="16 17 19">
        <text>(6S)-NADPHX + ADP = AMP + phosphate + NADPH + H(+)</text>
        <dbReference type="Rhea" id="RHEA:32235"/>
        <dbReference type="ChEBI" id="CHEBI:15378"/>
        <dbReference type="ChEBI" id="CHEBI:43474"/>
        <dbReference type="ChEBI" id="CHEBI:57783"/>
        <dbReference type="ChEBI" id="CHEBI:64076"/>
        <dbReference type="ChEBI" id="CHEBI:456215"/>
        <dbReference type="ChEBI" id="CHEBI:456216"/>
        <dbReference type="EC" id="4.2.1.136"/>
    </reaction>
</comment>
<dbReference type="Gene3D" id="3.40.1190.20">
    <property type="match status" value="1"/>
</dbReference>
<comment type="caution">
    <text evidence="18">Lacks conserved residue(s) required for the propagation of feature annotation.</text>
</comment>
<dbReference type="Pfam" id="PF03853">
    <property type="entry name" value="YjeF_N"/>
    <property type="match status" value="1"/>
</dbReference>
<keyword evidence="6 17" id="KW-0547">Nucleotide-binding</keyword>
<gene>
    <name evidence="18" type="primary">nnrE</name>
    <name evidence="17" type="synonym">nnrD</name>
    <name evidence="22" type="ORF">WH159_10640</name>
</gene>
<feature type="binding site" evidence="17">
    <location>
        <position position="242"/>
    </location>
    <ligand>
        <name>(6S)-NADPHX</name>
        <dbReference type="ChEBI" id="CHEBI:64076"/>
    </ligand>
</feature>
<dbReference type="PROSITE" id="PS01050">
    <property type="entry name" value="YJEF_C_2"/>
    <property type="match status" value="1"/>
</dbReference>
<keyword evidence="8 17" id="KW-0521">NADP</keyword>
<feature type="binding site" evidence="18">
    <location>
        <position position="63"/>
    </location>
    <ligand>
        <name>K(+)</name>
        <dbReference type="ChEBI" id="CHEBI:29103"/>
    </ligand>
</feature>
<comment type="function">
    <text evidence="18">Catalyzes the epimerization of the S- and R-forms of NAD(P)HX, a damaged form of NAD(P)H that is a result of enzymatic or heat-dependent hydration. This is a prerequisite for the S-specific NAD(P)H-hydrate dehydratase to allow the repair of both epimers of NAD(P)HX.</text>
</comment>
<comment type="catalytic activity">
    <reaction evidence="2 18 19">
        <text>(6R)-NADPHX = (6S)-NADPHX</text>
        <dbReference type="Rhea" id="RHEA:32227"/>
        <dbReference type="ChEBI" id="CHEBI:64076"/>
        <dbReference type="ChEBI" id="CHEBI:64077"/>
        <dbReference type="EC" id="5.1.99.6"/>
    </reaction>
</comment>
<evidence type="ECO:0000313" key="22">
    <source>
        <dbReference type="EMBL" id="MEJ5094993.1"/>
    </source>
</evidence>
<evidence type="ECO:0000256" key="19">
    <source>
        <dbReference type="PIRNR" id="PIRNR017184"/>
    </source>
</evidence>
<evidence type="ECO:0000256" key="7">
    <source>
        <dbReference type="ARBA" id="ARBA00022840"/>
    </source>
</evidence>
<evidence type="ECO:0000256" key="3">
    <source>
        <dbReference type="ARBA" id="ARBA00006001"/>
    </source>
</evidence>
<comment type="function">
    <text evidence="14 19">Bifunctional enzyme that catalyzes the epimerization of the S- and R-forms of NAD(P)HX and the dehydration of the S-form of NAD(P)HX at the expense of ADP, which is converted to AMP. This allows the repair of both epimers of NAD(P)HX, a damaged form of NAD(P)H that is a result of enzymatic or heat-dependent hydration.</text>
</comment>
<keyword evidence="5 18" id="KW-0479">Metal-binding</keyword>
<organism evidence="22 23">
    <name type="scientific">Sphingomonas molluscorum</name>
    <dbReference type="NCBI Taxonomy" id="418184"/>
    <lineage>
        <taxon>Bacteria</taxon>
        <taxon>Pseudomonadati</taxon>
        <taxon>Pseudomonadota</taxon>
        <taxon>Alphaproteobacteria</taxon>
        <taxon>Sphingomonadales</taxon>
        <taxon>Sphingomonadaceae</taxon>
        <taxon>Sphingomonas</taxon>
    </lineage>
</organism>
<dbReference type="Gene3D" id="3.40.50.10260">
    <property type="entry name" value="YjeF N-terminal domain"/>
    <property type="match status" value="1"/>
</dbReference>
<dbReference type="InterPro" id="IPR029056">
    <property type="entry name" value="Ribokinase-like"/>
</dbReference>
<dbReference type="NCBIfam" id="TIGR00196">
    <property type="entry name" value="yjeF_cterm"/>
    <property type="match status" value="1"/>
</dbReference>
<keyword evidence="23" id="KW-1185">Reference proteome</keyword>
<name>A0ABU8Q5H3_9SPHN</name>
<evidence type="ECO:0000313" key="23">
    <source>
        <dbReference type="Proteomes" id="UP001380365"/>
    </source>
</evidence>
<comment type="cofactor">
    <cofactor evidence="18 19">
        <name>K(+)</name>
        <dbReference type="ChEBI" id="CHEBI:29103"/>
    </cofactor>
    <text evidence="18 19">Binds 1 potassium ion per subunit.</text>
</comment>
<dbReference type="InterPro" id="IPR017953">
    <property type="entry name" value="Carbohydrate_kinase_pred_CS"/>
</dbReference>
<dbReference type="RefSeq" id="WP_239555427.1">
    <property type="nucleotide sequence ID" value="NZ_JBBGZA010000001.1"/>
</dbReference>
<evidence type="ECO:0000256" key="1">
    <source>
        <dbReference type="ARBA" id="ARBA00000013"/>
    </source>
</evidence>
<keyword evidence="11 18" id="KW-0413">Isomerase</keyword>
<feature type="binding site" evidence="17">
    <location>
        <position position="413"/>
    </location>
    <ligand>
        <name>AMP</name>
        <dbReference type="ChEBI" id="CHEBI:456215"/>
    </ligand>
</feature>
<feature type="binding site" evidence="17">
    <location>
        <position position="414"/>
    </location>
    <ligand>
        <name>(6S)-NADPHX</name>
        <dbReference type="ChEBI" id="CHEBI:64076"/>
    </ligand>
</feature>
<dbReference type="PROSITE" id="PS51383">
    <property type="entry name" value="YJEF_C_3"/>
    <property type="match status" value="1"/>
</dbReference>
<evidence type="ECO:0000256" key="15">
    <source>
        <dbReference type="ARBA" id="ARBA00048238"/>
    </source>
</evidence>
<dbReference type="Pfam" id="PF01256">
    <property type="entry name" value="Carb_kinase"/>
    <property type="match status" value="1"/>
</dbReference>